<protein>
    <submittedName>
        <fullName evidence="2">Uncharacterized protein</fullName>
    </submittedName>
</protein>
<evidence type="ECO:0000256" key="1">
    <source>
        <dbReference type="PROSITE-ProRule" id="PRU00339"/>
    </source>
</evidence>
<dbReference type="Proteomes" id="UP000030008">
    <property type="component" value="Unassembled WGS sequence"/>
</dbReference>
<dbReference type="EMBL" id="JQIF01000127">
    <property type="protein sequence ID" value="KGJ51327.1"/>
    <property type="molecule type" value="Genomic_DNA"/>
</dbReference>
<feature type="repeat" description="TPR" evidence="1">
    <location>
        <begin position="447"/>
        <end position="480"/>
    </location>
</feature>
<reference evidence="2 3" key="1">
    <citation type="submission" date="2014-08" db="EMBL/GenBank/DDBJ databases">
        <title>Clostridium innocuum, an unnegligible vancomycin-resistant pathogen causing extra-intestinal infections.</title>
        <authorList>
            <person name="Feng Y."/>
            <person name="Chiu C.-H."/>
        </authorList>
    </citation>
    <scope>NUCLEOTIDE SEQUENCE [LARGE SCALE GENOMIC DNA]</scope>
    <source>
        <strain evidence="2 3">AN88</strain>
    </source>
</reference>
<sequence>MDYKEEFTQLIEENRLDDARILLEKHKLYASEEPFYYGNMGWILNHMERYQEAEVFLRKGLVYFPEDGWIYSQLGFSLDRQGNIRDGLDALLKALQLGFDEPWLHGEIGWCYKELGNLKDAITYFENGLLDDERNVWLLSQAAEAYYGLGDKETAEEYYVRSYRILPDEDARFDLARFYKACGEYDKEIQILQEIQHEHYQDWREFELGFAYFQKNEPQEALLHLLKALELGRDDTSERTLLGDVYRSLQRIRESDEQYNTALEYFEKALQKETDTYWIYQEMVWIAHKQQDWTKKLQYLERASEEKKDDLWLMFHYARCYSDLHDHVKAIAACEFCLQHGEEGREMQDLYAWNLGRSSQGEKAIAVLKKRIERFGGEAWNFSELGWNYTQLEDYKEAIRCFKKAYDLEPKNPLNCSMLGWCNLRLNQLDAALSFLLEARQLGRDDGWLHSAFGELYTEKQKYAQALEHYQKALEQGYNENWIKKEITQLEGLLEERNEKA</sequence>
<dbReference type="PROSITE" id="PS50005">
    <property type="entry name" value="TPR"/>
    <property type="match status" value="3"/>
</dbReference>
<dbReference type="Gene3D" id="1.25.40.10">
    <property type="entry name" value="Tetratricopeptide repeat domain"/>
    <property type="match status" value="4"/>
</dbReference>
<dbReference type="SUPFAM" id="SSF48452">
    <property type="entry name" value="TPR-like"/>
    <property type="match status" value="2"/>
</dbReference>
<comment type="caution">
    <text evidence="2">The sequence shown here is derived from an EMBL/GenBank/DDBJ whole genome shotgun (WGS) entry which is preliminary data.</text>
</comment>
<dbReference type="PROSITE" id="PS50293">
    <property type="entry name" value="TPR_REGION"/>
    <property type="match status" value="1"/>
</dbReference>
<dbReference type="AlphaFoldDB" id="A0A099I239"/>
<keyword evidence="1" id="KW-0802">TPR repeat</keyword>
<dbReference type="RefSeq" id="WP_044908072.1">
    <property type="nucleotide sequence ID" value="NZ_JQIF01000127.1"/>
</dbReference>
<evidence type="ECO:0000313" key="2">
    <source>
        <dbReference type="EMBL" id="KGJ51327.1"/>
    </source>
</evidence>
<dbReference type="Pfam" id="PF13181">
    <property type="entry name" value="TPR_8"/>
    <property type="match status" value="1"/>
</dbReference>
<name>A0A099I239_CLOIN</name>
<dbReference type="InterPro" id="IPR019734">
    <property type="entry name" value="TPR_rpt"/>
</dbReference>
<evidence type="ECO:0000313" key="3">
    <source>
        <dbReference type="Proteomes" id="UP000030008"/>
    </source>
</evidence>
<dbReference type="SMART" id="SM00028">
    <property type="entry name" value="TPR"/>
    <property type="match status" value="10"/>
</dbReference>
<proteinExistence type="predicted"/>
<dbReference type="PANTHER" id="PTHR12558:SF13">
    <property type="entry name" value="CELL DIVISION CYCLE PROTEIN 27 HOMOLOG"/>
    <property type="match status" value="1"/>
</dbReference>
<dbReference type="PANTHER" id="PTHR12558">
    <property type="entry name" value="CELL DIVISION CYCLE 16,23,27"/>
    <property type="match status" value="1"/>
</dbReference>
<dbReference type="Pfam" id="PF14559">
    <property type="entry name" value="TPR_19"/>
    <property type="match status" value="1"/>
</dbReference>
<dbReference type="InterPro" id="IPR011990">
    <property type="entry name" value="TPR-like_helical_dom_sf"/>
</dbReference>
<feature type="repeat" description="TPR" evidence="1">
    <location>
        <begin position="243"/>
        <end position="276"/>
    </location>
</feature>
<feature type="repeat" description="TPR" evidence="1">
    <location>
        <begin position="379"/>
        <end position="412"/>
    </location>
</feature>
<organism evidence="2 3">
    <name type="scientific">Clostridium innocuum</name>
    <dbReference type="NCBI Taxonomy" id="1522"/>
    <lineage>
        <taxon>Bacteria</taxon>
        <taxon>Bacillati</taxon>
        <taxon>Bacillota</taxon>
        <taxon>Clostridia</taxon>
        <taxon>Eubacteriales</taxon>
        <taxon>Clostridiaceae</taxon>
        <taxon>Clostridium</taxon>
    </lineage>
</organism>
<accession>A0A099I239</accession>
<gene>
    <name evidence="2" type="ORF">CIAN88_21180</name>
</gene>